<dbReference type="Proteomes" id="UP001157134">
    <property type="component" value="Unassembled WGS sequence"/>
</dbReference>
<organism evidence="6 7">
    <name type="scientific">Thalassotalea loyana</name>
    <dbReference type="NCBI Taxonomy" id="280483"/>
    <lineage>
        <taxon>Bacteria</taxon>
        <taxon>Pseudomonadati</taxon>
        <taxon>Pseudomonadota</taxon>
        <taxon>Gammaproteobacteria</taxon>
        <taxon>Alteromonadales</taxon>
        <taxon>Colwelliaceae</taxon>
        <taxon>Thalassotalea</taxon>
    </lineage>
</organism>
<dbReference type="Gene3D" id="3.40.630.10">
    <property type="entry name" value="Zn peptidases"/>
    <property type="match status" value="1"/>
</dbReference>
<keyword evidence="2" id="KW-0479">Metal-binding</keyword>
<dbReference type="Pfam" id="PF24827">
    <property type="entry name" value="AstE_AspA_cat"/>
    <property type="match status" value="1"/>
</dbReference>
<dbReference type="RefSeq" id="WP_284296046.1">
    <property type="nucleotide sequence ID" value="NZ_BSSV01000001.1"/>
</dbReference>
<dbReference type="SUPFAM" id="SSF53187">
    <property type="entry name" value="Zn-dependent exopeptidases"/>
    <property type="match status" value="1"/>
</dbReference>
<dbReference type="InterPro" id="IPR055438">
    <property type="entry name" value="AstE_AspA_cat"/>
</dbReference>
<sequence>MAIDFSDICYLKNPDSITLKADYTQFLLSLCGPTVIDITHEDSEQWYVITTLLHGNEPSGFIALHQWLIQEERPQNVNLRFIICSVEAAQYQPIFSQRFLPGGEDINRCFNSEKQTNYNQRAHLIEDAIKEVSPVLVVDMHNTSGSSPAFCVSAHMNKQHLKLASFFCDNLILSHISLGALMEITIDCPVITLECGGCTDIQANKVAYEAITTLALGVDINNSHKQTIKVIHHPMRLVLAEDIDVSFSLEDQGEDGVTIIENIEQFNYGLCHAGQILGWSDNEGLSNLKLLDEYKNNVIDDYFYFEDNRLIAACDFQIFMATKQRYIAQSDCLFYITA</sequence>
<comment type="cofactor">
    <cofactor evidence="1">
        <name>Zn(2+)</name>
        <dbReference type="ChEBI" id="CHEBI:29105"/>
    </cofactor>
</comment>
<evidence type="ECO:0000256" key="1">
    <source>
        <dbReference type="ARBA" id="ARBA00001947"/>
    </source>
</evidence>
<evidence type="ECO:0000256" key="2">
    <source>
        <dbReference type="ARBA" id="ARBA00022723"/>
    </source>
</evidence>
<keyword evidence="7" id="KW-1185">Reference proteome</keyword>
<evidence type="ECO:0000256" key="3">
    <source>
        <dbReference type="ARBA" id="ARBA00022801"/>
    </source>
</evidence>
<gene>
    <name evidence="6" type="ORF">tloyanaT_07130</name>
</gene>
<feature type="domain" description="Succinylglutamate desuccinylase/Aspartoacylase catalytic" evidence="5">
    <location>
        <begin position="49"/>
        <end position="207"/>
    </location>
</feature>
<accession>A0ABQ6H8K1</accession>
<proteinExistence type="predicted"/>
<keyword evidence="4" id="KW-0862">Zinc</keyword>
<name>A0ABQ6H8K1_9GAMM</name>
<protein>
    <recommendedName>
        <fullName evidence="5">Succinylglutamate desuccinylase/Aspartoacylase catalytic domain-containing protein</fullName>
    </recommendedName>
</protein>
<reference evidence="6 7" key="1">
    <citation type="submission" date="2023-03" db="EMBL/GenBank/DDBJ databases">
        <title>Thalassotalea loyana LMG 22536T draft genome sequence.</title>
        <authorList>
            <person name="Sawabe T."/>
        </authorList>
    </citation>
    <scope>NUCLEOTIDE SEQUENCE [LARGE SCALE GENOMIC DNA]</scope>
    <source>
        <strain evidence="6 7">LMG 22536</strain>
    </source>
</reference>
<evidence type="ECO:0000313" key="7">
    <source>
        <dbReference type="Proteomes" id="UP001157134"/>
    </source>
</evidence>
<evidence type="ECO:0000313" key="6">
    <source>
        <dbReference type="EMBL" id="GLX84461.1"/>
    </source>
</evidence>
<comment type="caution">
    <text evidence="6">The sequence shown here is derived from an EMBL/GenBank/DDBJ whole genome shotgun (WGS) entry which is preliminary data.</text>
</comment>
<evidence type="ECO:0000256" key="4">
    <source>
        <dbReference type="ARBA" id="ARBA00022833"/>
    </source>
</evidence>
<dbReference type="EMBL" id="BSSV01000001">
    <property type="protein sequence ID" value="GLX84461.1"/>
    <property type="molecule type" value="Genomic_DNA"/>
</dbReference>
<evidence type="ECO:0000259" key="5">
    <source>
        <dbReference type="Pfam" id="PF24827"/>
    </source>
</evidence>
<keyword evidence="3" id="KW-0378">Hydrolase</keyword>